<accession>A0A6J6VIG8</accession>
<dbReference type="PROSITE" id="PS00061">
    <property type="entry name" value="ADH_SHORT"/>
    <property type="match status" value="1"/>
</dbReference>
<dbReference type="Gene3D" id="3.40.50.720">
    <property type="entry name" value="NAD(P)-binding Rossmann-like Domain"/>
    <property type="match status" value="1"/>
</dbReference>
<dbReference type="InterPro" id="IPR002347">
    <property type="entry name" value="SDR_fam"/>
</dbReference>
<comment type="similarity">
    <text evidence="1">Belongs to the short-chain dehydrogenases/reductases (SDR) family.</text>
</comment>
<dbReference type="AlphaFoldDB" id="A0A6J6VIG8"/>
<protein>
    <submittedName>
        <fullName evidence="3">Unannotated protein</fullName>
    </submittedName>
</protein>
<evidence type="ECO:0000256" key="2">
    <source>
        <dbReference type="ARBA" id="ARBA00023002"/>
    </source>
</evidence>
<dbReference type="SUPFAM" id="SSF51735">
    <property type="entry name" value="NAD(P)-binding Rossmann-fold domains"/>
    <property type="match status" value="1"/>
</dbReference>
<evidence type="ECO:0000313" key="4">
    <source>
        <dbReference type="EMBL" id="CAB5052511.1"/>
    </source>
</evidence>
<dbReference type="GO" id="GO:0005829">
    <property type="term" value="C:cytosol"/>
    <property type="evidence" value="ECO:0007669"/>
    <property type="project" value="TreeGrafter"/>
</dbReference>
<dbReference type="InterPro" id="IPR020904">
    <property type="entry name" value="Sc_DH/Rdtase_CS"/>
</dbReference>
<evidence type="ECO:0000256" key="1">
    <source>
        <dbReference type="ARBA" id="ARBA00006484"/>
    </source>
</evidence>
<sequence>MSSDIAVVTGANSGIGRATALYLAGQGLTVYGTVRSVAKADKLLAMAAEGGVTVNLVELDVADDQSVRDGFAEVLARAGRVDLLVNNAGVGPIGVAEHTPVSVYADTMNVNLYGAVRCVQAVLPGMRARRSGCIVNIGSITGKAGLSAQSAYVASKFALEGWTDGLAQEVAPFGVRVKILEPGITKSAIQAKNSDMPNESGAYDAHYRRMVRFYAAGLVHPTDATVVGRVVHEAYLDQAATLRYVCSWGGVETVAGRARMSDADWVGLGTIEDDDTYFRRFQELFALDIAPHT</sequence>
<gene>
    <name evidence="3" type="ORF">UFOPK2806_02490</name>
    <name evidence="4" type="ORF">UFOPK4306_00155</name>
</gene>
<dbReference type="PRINTS" id="PR00080">
    <property type="entry name" value="SDRFAMILY"/>
</dbReference>
<dbReference type="GO" id="GO:0016491">
    <property type="term" value="F:oxidoreductase activity"/>
    <property type="evidence" value="ECO:0007669"/>
    <property type="project" value="UniProtKB-KW"/>
</dbReference>
<organism evidence="3">
    <name type="scientific">freshwater metagenome</name>
    <dbReference type="NCBI Taxonomy" id="449393"/>
    <lineage>
        <taxon>unclassified sequences</taxon>
        <taxon>metagenomes</taxon>
        <taxon>ecological metagenomes</taxon>
    </lineage>
</organism>
<proteinExistence type="inferred from homology"/>
<evidence type="ECO:0000313" key="3">
    <source>
        <dbReference type="EMBL" id="CAB4772202.1"/>
    </source>
</evidence>
<dbReference type="EMBL" id="CAFBQP010000004">
    <property type="protein sequence ID" value="CAB5052511.1"/>
    <property type="molecule type" value="Genomic_DNA"/>
</dbReference>
<reference evidence="3" key="1">
    <citation type="submission" date="2020-05" db="EMBL/GenBank/DDBJ databases">
        <authorList>
            <person name="Chiriac C."/>
            <person name="Salcher M."/>
            <person name="Ghai R."/>
            <person name="Kavagutti S V."/>
        </authorList>
    </citation>
    <scope>NUCLEOTIDE SEQUENCE</scope>
</reference>
<dbReference type="Pfam" id="PF00106">
    <property type="entry name" value="adh_short"/>
    <property type="match status" value="1"/>
</dbReference>
<dbReference type="PRINTS" id="PR00081">
    <property type="entry name" value="GDHRDH"/>
</dbReference>
<dbReference type="PANTHER" id="PTHR43391:SF86">
    <property type="entry name" value="SHORT-CHAIN DEHYDROGENASE_REDUCTASE FAMILY PROTEIN"/>
    <property type="match status" value="1"/>
</dbReference>
<dbReference type="CDD" id="cd05374">
    <property type="entry name" value="17beta-HSD-like_SDR_c"/>
    <property type="match status" value="1"/>
</dbReference>
<name>A0A6J6VIG8_9ZZZZ</name>
<dbReference type="EMBL" id="CAEZYY010000060">
    <property type="protein sequence ID" value="CAB4772202.1"/>
    <property type="molecule type" value="Genomic_DNA"/>
</dbReference>
<dbReference type="InterPro" id="IPR036291">
    <property type="entry name" value="NAD(P)-bd_dom_sf"/>
</dbReference>
<keyword evidence="2" id="KW-0560">Oxidoreductase</keyword>
<dbReference type="PANTHER" id="PTHR43391">
    <property type="entry name" value="RETINOL DEHYDROGENASE-RELATED"/>
    <property type="match status" value="1"/>
</dbReference>